<dbReference type="Proteomes" id="UP001477870">
    <property type="component" value="Unassembled WGS sequence"/>
</dbReference>
<keyword evidence="1" id="KW-0472">Membrane</keyword>
<accession>A0ABU9T3R0</accession>
<evidence type="ECO:0000256" key="1">
    <source>
        <dbReference type="SAM" id="Phobius"/>
    </source>
</evidence>
<evidence type="ECO:0000313" key="3">
    <source>
        <dbReference type="Proteomes" id="UP001477870"/>
    </source>
</evidence>
<dbReference type="RefSeq" id="WP_342847087.1">
    <property type="nucleotide sequence ID" value="NZ_JBBMQO010000002.1"/>
</dbReference>
<sequence>MYRVFNVIVHILWLFLFIVLSRDYHFVDPTLYDAVAGSKEREIFSLAVQLGRLDFLNSILAILAVIIGLSAVLGIVEVRKGAEMKAEDAAKSVAKETAEKEAPIEARRATEDWIEAQGIDWQKLAAYAPLDPTESQEPESKMRDFFADALLDGKDKED</sequence>
<keyword evidence="1" id="KW-0812">Transmembrane</keyword>
<dbReference type="EMBL" id="JBBMQO010000002">
    <property type="protein sequence ID" value="MEM5500762.1"/>
    <property type="molecule type" value="Genomic_DNA"/>
</dbReference>
<proteinExistence type="predicted"/>
<keyword evidence="3" id="KW-1185">Reference proteome</keyword>
<protein>
    <submittedName>
        <fullName evidence="2">Uncharacterized protein</fullName>
    </submittedName>
</protein>
<feature type="transmembrane region" description="Helical" evidence="1">
    <location>
        <begin position="55"/>
        <end position="76"/>
    </location>
</feature>
<organism evidence="2 3">
    <name type="scientific">Ahrensia kielensis</name>
    <dbReference type="NCBI Taxonomy" id="76980"/>
    <lineage>
        <taxon>Bacteria</taxon>
        <taxon>Pseudomonadati</taxon>
        <taxon>Pseudomonadota</taxon>
        <taxon>Alphaproteobacteria</taxon>
        <taxon>Hyphomicrobiales</taxon>
        <taxon>Ahrensiaceae</taxon>
        <taxon>Ahrensia</taxon>
    </lineage>
</organism>
<gene>
    <name evidence="2" type="ORF">WNY59_04075</name>
</gene>
<comment type="caution">
    <text evidence="2">The sequence shown here is derived from an EMBL/GenBank/DDBJ whole genome shotgun (WGS) entry which is preliminary data.</text>
</comment>
<name>A0ABU9T3R0_9HYPH</name>
<reference evidence="2 3" key="1">
    <citation type="submission" date="2024-03" db="EMBL/GenBank/DDBJ databases">
        <title>Community enrichment and isolation of bacterial strains for fucoidan degradation.</title>
        <authorList>
            <person name="Sichert A."/>
        </authorList>
    </citation>
    <scope>NUCLEOTIDE SEQUENCE [LARGE SCALE GENOMIC DNA]</scope>
    <source>
        <strain evidence="2 3">AS62</strain>
    </source>
</reference>
<evidence type="ECO:0000313" key="2">
    <source>
        <dbReference type="EMBL" id="MEM5500762.1"/>
    </source>
</evidence>
<keyword evidence="1" id="KW-1133">Transmembrane helix</keyword>